<dbReference type="AlphaFoldDB" id="A0A177T7S2"/>
<evidence type="ECO:0000313" key="2">
    <source>
        <dbReference type="Proteomes" id="UP000077521"/>
    </source>
</evidence>
<keyword evidence="2" id="KW-1185">Reference proteome</keyword>
<dbReference type="EMBL" id="LWDF02000939">
    <property type="protein sequence ID" value="KAE8241284.1"/>
    <property type="molecule type" value="Genomic_DNA"/>
</dbReference>
<organism evidence="1 2">
    <name type="scientific">Tilletia indica</name>
    <dbReference type="NCBI Taxonomy" id="43049"/>
    <lineage>
        <taxon>Eukaryota</taxon>
        <taxon>Fungi</taxon>
        <taxon>Dikarya</taxon>
        <taxon>Basidiomycota</taxon>
        <taxon>Ustilaginomycotina</taxon>
        <taxon>Exobasidiomycetes</taxon>
        <taxon>Tilletiales</taxon>
        <taxon>Tilletiaceae</taxon>
        <taxon>Tilletia</taxon>
    </lineage>
</organism>
<accession>A0A177T7S2</accession>
<protein>
    <submittedName>
        <fullName evidence="1">Uncharacterized protein</fullName>
    </submittedName>
</protein>
<name>A0A177T7S2_9BASI</name>
<sequence length="121" mass="13102">MKVAIVKEEPAAITKTTAISPGQVSSSGQGISTTKKRKAWRKVAIDSEHVHFLSWIAHKAAGTRTKSGLRFSFTKLKRQPWATLLKIEASTGMVEILSATLQTSPHAVLQLLPDAKPALES</sequence>
<gene>
    <name evidence="1" type="ORF">A4X13_0g7483</name>
</gene>
<reference evidence="1" key="2">
    <citation type="journal article" date="2019" name="IMA Fungus">
        <title>Genome sequencing and comparison of five Tilletia species to identify candidate genes for the detection of regulated species infecting wheat.</title>
        <authorList>
            <person name="Nguyen H.D.T."/>
            <person name="Sultana T."/>
            <person name="Kesanakurti P."/>
            <person name="Hambleton S."/>
        </authorList>
    </citation>
    <scope>NUCLEOTIDE SEQUENCE</scope>
    <source>
        <strain evidence="1">DAOMC 236416</strain>
    </source>
</reference>
<reference evidence="1" key="1">
    <citation type="submission" date="2016-04" db="EMBL/GenBank/DDBJ databases">
        <authorList>
            <person name="Nguyen H.D."/>
            <person name="Samba Siva P."/>
            <person name="Cullis J."/>
            <person name="Levesque C.A."/>
            <person name="Hambleton S."/>
        </authorList>
    </citation>
    <scope>NUCLEOTIDE SEQUENCE</scope>
    <source>
        <strain evidence="1">DAOMC 236416</strain>
    </source>
</reference>
<evidence type="ECO:0000313" key="1">
    <source>
        <dbReference type="EMBL" id="KAE8241284.1"/>
    </source>
</evidence>
<comment type="caution">
    <text evidence="1">The sequence shown here is derived from an EMBL/GenBank/DDBJ whole genome shotgun (WGS) entry which is preliminary data.</text>
</comment>
<proteinExistence type="predicted"/>
<dbReference type="Proteomes" id="UP000077521">
    <property type="component" value="Unassembled WGS sequence"/>
</dbReference>